<dbReference type="GO" id="GO:0004585">
    <property type="term" value="F:ornithine carbamoyltransferase activity"/>
    <property type="evidence" value="ECO:0007669"/>
    <property type="project" value="UniProtKB-UniRule"/>
</dbReference>
<evidence type="ECO:0000313" key="6">
    <source>
        <dbReference type="EMBL" id="QXJ29724.1"/>
    </source>
</evidence>
<comment type="catalytic activity">
    <reaction evidence="2">
        <text>carbamoyl phosphate + L-ornithine = L-citrulline + phosphate + H(+)</text>
        <dbReference type="Rhea" id="RHEA:19513"/>
        <dbReference type="ChEBI" id="CHEBI:15378"/>
        <dbReference type="ChEBI" id="CHEBI:43474"/>
        <dbReference type="ChEBI" id="CHEBI:46911"/>
        <dbReference type="ChEBI" id="CHEBI:57743"/>
        <dbReference type="ChEBI" id="CHEBI:58228"/>
        <dbReference type="EC" id="2.1.3.3"/>
    </reaction>
</comment>
<dbReference type="Proteomes" id="UP000694018">
    <property type="component" value="Chromosome"/>
</dbReference>
<dbReference type="InterPro" id="IPR006130">
    <property type="entry name" value="Asp/Orn_carbamoylTrfase"/>
</dbReference>
<proteinExistence type="predicted"/>
<dbReference type="PROSITE" id="PS00097">
    <property type="entry name" value="CARBAMOYLTRANSFERASE"/>
    <property type="match status" value="1"/>
</dbReference>
<name>A0A8F5BQZ2_SACSH</name>
<dbReference type="GO" id="GO:0016597">
    <property type="term" value="F:amino acid binding"/>
    <property type="evidence" value="ECO:0007669"/>
    <property type="project" value="InterPro"/>
</dbReference>
<dbReference type="NCBIfam" id="NF001986">
    <property type="entry name" value="PRK00779.1"/>
    <property type="match status" value="1"/>
</dbReference>
<evidence type="ECO:0000313" key="7">
    <source>
        <dbReference type="Proteomes" id="UP000694018"/>
    </source>
</evidence>
<dbReference type="InterPro" id="IPR006131">
    <property type="entry name" value="Asp_carbamoyltransf_Asp/Orn-bd"/>
</dbReference>
<feature type="domain" description="Aspartate/ornithine carbamoyltransferase carbamoyl-P binding" evidence="5">
    <location>
        <begin position="5"/>
        <end position="145"/>
    </location>
</feature>
<dbReference type="PANTHER" id="PTHR45753:SF3">
    <property type="entry name" value="ORNITHINE TRANSCARBAMYLASE, MITOCHONDRIAL"/>
    <property type="match status" value="1"/>
</dbReference>
<evidence type="ECO:0000259" key="4">
    <source>
        <dbReference type="Pfam" id="PF00185"/>
    </source>
</evidence>
<dbReference type="Pfam" id="PF00185">
    <property type="entry name" value="OTCace"/>
    <property type="match status" value="1"/>
</dbReference>
<gene>
    <name evidence="6" type="ORF">J5U23_02599</name>
</gene>
<feature type="domain" description="Aspartate/ornithine carbamoyltransferase Asp/Orn-binding" evidence="4">
    <location>
        <begin position="152"/>
        <end position="305"/>
    </location>
</feature>
<keyword evidence="1 6" id="KW-0808">Transferase</keyword>
<dbReference type="FunFam" id="3.40.50.1370:FF:000008">
    <property type="entry name" value="Ornithine carbamoyltransferase"/>
    <property type="match status" value="1"/>
</dbReference>
<dbReference type="EC" id="2.1.3.3" evidence="3"/>
<dbReference type="EMBL" id="CP077717">
    <property type="protein sequence ID" value="QXJ29724.1"/>
    <property type="molecule type" value="Genomic_DNA"/>
</dbReference>
<dbReference type="NCBIfam" id="TIGR00658">
    <property type="entry name" value="orni_carb_tr"/>
    <property type="match status" value="1"/>
</dbReference>
<organism evidence="6 7">
    <name type="scientific">Saccharolobus shibatae (strain ATCC 51178 / DSM 5389 / JCM 8931 / NBRC 15437 / B12)</name>
    <name type="common">Sulfolobus shibatae</name>
    <dbReference type="NCBI Taxonomy" id="523848"/>
    <lineage>
        <taxon>Archaea</taxon>
        <taxon>Thermoproteota</taxon>
        <taxon>Thermoprotei</taxon>
        <taxon>Sulfolobales</taxon>
        <taxon>Sulfolobaceae</taxon>
        <taxon>Saccharolobus</taxon>
    </lineage>
</organism>
<reference evidence="6" key="1">
    <citation type="journal article" date="2021" name="Environ. Microbiol.">
        <title>New insights into the diversity and evolution of the archaeal mobilome from three complete genomes of Saccharolobus shibatae.</title>
        <authorList>
            <person name="Medvedeva S."/>
            <person name="Brandt D."/>
            <person name="Cvirkaite-Krupovic V."/>
            <person name="Liu Y."/>
            <person name="Severinov K."/>
            <person name="Ishino S."/>
            <person name="Ishino Y."/>
            <person name="Prangishvili D."/>
            <person name="Kalinowski J."/>
            <person name="Krupovic M."/>
        </authorList>
    </citation>
    <scope>NUCLEOTIDE SEQUENCE</scope>
    <source>
        <strain evidence="6">B12</strain>
    </source>
</reference>
<dbReference type="PANTHER" id="PTHR45753">
    <property type="entry name" value="ORNITHINE CARBAMOYLTRANSFERASE, MITOCHONDRIAL"/>
    <property type="match status" value="1"/>
</dbReference>
<dbReference type="GO" id="GO:0019240">
    <property type="term" value="P:citrulline biosynthetic process"/>
    <property type="evidence" value="ECO:0007669"/>
    <property type="project" value="TreeGrafter"/>
</dbReference>
<dbReference type="InterPro" id="IPR006132">
    <property type="entry name" value="Asp/Orn_carbamoyltranf_P-bd"/>
</dbReference>
<dbReference type="Pfam" id="PF02729">
    <property type="entry name" value="OTCace_N"/>
    <property type="match status" value="1"/>
</dbReference>
<dbReference type="RefSeq" id="WP_218266348.1">
    <property type="nucleotide sequence ID" value="NZ_CP077717.1"/>
</dbReference>
<evidence type="ECO:0000256" key="1">
    <source>
        <dbReference type="ARBA" id="ARBA00022679"/>
    </source>
</evidence>
<evidence type="ECO:0000256" key="3">
    <source>
        <dbReference type="NCBIfam" id="TIGR00658"/>
    </source>
</evidence>
<dbReference type="GO" id="GO:0042450">
    <property type="term" value="P:L-arginine biosynthetic process via ornithine"/>
    <property type="evidence" value="ECO:0007669"/>
    <property type="project" value="UniProtKB-UniRule"/>
</dbReference>
<dbReference type="KEGG" id="sshi:J5U23_02599"/>
<sequence length="307" mass="34371">MFRGRSLLCLLDFETHEIEKMLDVSFIMKNYVYHNNVPSPLSGKRVALLFEKPSTRTRVSTELAVSMLGGIPIVLNKQDLQWSRGEPIEDTGRVLGRVVNGIGARVLNHLTLVKLKESSGVPVFNLLSDLSHPLQALADLMTIRERFGNNLIKIAFVGDGTDNVLLSLMAIVAKLGLELHIATPKELKPREDLYKIISEIADDTGSVIEIHEDPYDAVRGVHVVYTDVWVSMGQENIAEQKKKLLQNYRVTSDLMNYAVKDAIFMHCLPANRGEEVEPEVIDGPKSAVWDQAENRLYTAMAVFSLFI</sequence>
<dbReference type="InterPro" id="IPR002292">
    <property type="entry name" value="Orn/put_carbamltrans"/>
</dbReference>
<evidence type="ECO:0000256" key="2">
    <source>
        <dbReference type="ARBA" id="ARBA00048772"/>
    </source>
</evidence>
<protein>
    <recommendedName>
        <fullName evidence="3">Ornithine carbamoyltransferase</fullName>
        <ecNumber evidence="3">2.1.3.3</ecNumber>
    </recommendedName>
</protein>
<dbReference type="GeneID" id="65564075"/>
<dbReference type="AlphaFoldDB" id="A0A8F5BQZ2"/>
<evidence type="ECO:0000259" key="5">
    <source>
        <dbReference type="Pfam" id="PF02729"/>
    </source>
</evidence>
<accession>A0A8F5BQZ2</accession>
<dbReference type="OrthoDB" id="4696at2157"/>